<keyword evidence="11" id="KW-0175">Coiled coil</keyword>
<feature type="compositionally biased region" description="Low complexity" evidence="12">
    <location>
        <begin position="527"/>
        <end position="563"/>
    </location>
</feature>
<evidence type="ECO:0000256" key="6">
    <source>
        <dbReference type="ARBA" id="ARBA00022777"/>
    </source>
</evidence>
<dbReference type="GO" id="GO:0005737">
    <property type="term" value="C:cytoplasm"/>
    <property type="evidence" value="ECO:0000318"/>
    <property type="project" value="GO_Central"/>
</dbReference>
<feature type="binding site" evidence="10">
    <location>
        <position position="36"/>
    </location>
    <ligand>
        <name>ATP</name>
        <dbReference type="ChEBI" id="CHEBI:30616"/>
    </ligand>
</feature>
<dbReference type="EMBL" id="DF237288">
    <property type="protein sequence ID" value="GAQ87217.1"/>
    <property type="molecule type" value="Genomic_DNA"/>
</dbReference>
<dbReference type="OrthoDB" id="248923at2759"/>
<evidence type="ECO:0000256" key="12">
    <source>
        <dbReference type="SAM" id="MobiDB-lite"/>
    </source>
</evidence>
<keyword evidence="3" id="KW-0723">Serine/threonine-protein kinase</keyword>
<evidence type="ECO:0000256" key="4">
    <source>
        <dbReference type="ARBA" id="ARBA00022679"/>
    </source>
</evidence>
<evidence type="ECO:0000256" key="7">
    <source>
        <dbReference type="ARBA" id="ARBA00022840"/>
    </source>
</evidence>
<sequence length="681" mass="72272">MMATDNFEATKIIGKGSFGDVYRGVDKATGKDVAIKIIDLEEAEDEVDDIQKEISVLSQCRSPYVTEYYGAYLQGTKLWIVMELMACSVADMLETGPPLDEAAIACVLRDLLKALDYLHGEGKIHRDIKAANILLTSEGEVKVADFGVSAQLTRTVSKRKTFVGTPFWMAPEVIQHSEGYNEKADIWSLGITAIEMAKGEPPLADLHPMRVLFLIPKSPSPQLDDHFSRPFKEFVALCLKKDPAERPTAKELLKHRFIRSAKRPAKLLEKISEHVSQREAQGLAAGSPVQTRIAQATLPRRPATKDASWDFGSLVPPPRAAAASPGTSQPSTPTLGFGTGTVRARQPPVAPGGWQEEAGTPSAGPGEGPYREAGSGEEHLERAPSFSDTVGGSTTEAGGPTGGSVFSGTWARLRESDDDGAAADSISGTVVVRTGGRETTGREAPEALGPARSRSPAPFSRSISERPPTPPLGDLRRASSDAPGRQPPPLQREDSATNLAEASAALGRRKPGLSWKGDSDERDRRSPSPAASPRPYENGASAARSPSPAKPANRGRGSAPGSSSSLLNLVLVPAIREAGEAVKGDAAARRAAAAVSEAVVDFERAAPGGSRALLHSVLHKVARSDDPAVRDLRTRAFEGLHVAPAPPLAKEDLAGLPAIASFLLRRWQAQTAAEFSSTPVQ</sequence>
<dbReference type="SMART" id="SM00220">
    <property type="entry name" value="S_TKc"/>
    <property type="match status" value="1"/>
</dbReference>
<evidence type="ECO:0000256" key="11">
    <source>
        <dbReference type="SAM" id="Coils"/>
    </source>
</evidence>
<dbReference type="GO" id="GO:0035556">
    <property type="term" value="P:intracellular signal transduction"/>
    <property type="evidence" value="ECO:0000318"/>
    <property type="project" value="GO_Central"/>
</dbReference>
<evidence type="ECO:0000256" key="9">
    <source>
        <dbReference type="ARBA" id="ARBA00048679"/>
    </source>
</evidence>
<feature type="coiled-coil region" evidence="11">
    <location>
        <begin position="33"/>
        <end position="60"/>
    </location>
</feature>
<organism evidence="14 15">
    <name type="scientific">Klebsormidium nitens</name>
    <name type="common">Green alga</name>
    <name type="synonym">Ulothrix nitens</name>
    <dbReference type="NCBI Taxonomy" id="105231"/>
    <lineage>
        <taxon>Eukaryota</taxon>
        <taxon>Viridiplantae</taxon>
        <taxon>Streptophyta</taxon>
        <taxon>Klebsormidiophyceae</taxon>
        <taxon>Klebsormidiales</taxon>
        <taxon>Klebsormidiaceae</taxon>
        <taxon>Klebsormidium</taxon>
    </lineage>
</organism>
<dbReference type="OMA" id="HESGRTC"/>
<comment type="catalytic activity">
    <reaction evidence="8">
        <text>L-threonyl-[protein] + ATP = O-phospho-L-threonyl-[protein] + ADP + H(+)</text>
        <dbReference type="Rhea" id="RHEA:46608"/>
        <dbReference type="Rhea" id="RHEA-COMP:11060"/>
        <dbReference type="Rhea" id="RHEA-COMP:11605"/>
        <dbReference type="ChEBI" id="CHEBI:15378"/>
        <dbReference type="ChEBI" id="CHEBI:30013"/>
        <dbReference type="ChEBI" id="CHEBI:30616"/>
        <dbReference type="ChEBI" id="CHEBI:61977"/>
        <dbReference type="ChEBI" id="CHEBI:456216"/>
        <dbReference type="EC" id="2.7.11.1"/>
    </reaction>
</comment>
<gene>
    <name evidence="14" type="ORF">KFL_003390070</name>
</gene>
<evidence type="ECO:0000256" key="2">
    <source>
        <dbReference type="ARBA" id="ARBA00012513"/>
    </source>
</evidence>
<dbReference type="GO" id="GO:0005524">
    <property type="term" value="F:ATP binding"/>
    <property type="evidence" value="ECO:0007669"/>
    <property type="project" value="UniProtKB-UniRule"/>
</dbReference>
<dbReference type="InterPro" id="IPR017441">
    <property type="entry name" value="Protein_kinase_ATP_BS"/>
</dbReference>
<feature type="compositionally biased region" description="Polar residues" evidence="12">
    <location>
        <begin position="325"/>
        <end position="334"/>
    </location>
</feature>
<feature type="region of interest" description="Disordered" evidence="12">
    <location>
        <begin position="279"/>
        <end position="563"/>
    </location>
</feature>
<dbReference type="Pfam" id="PF00069">
    <property type="entry name" value="Pkinase"/>
    <property type="match status" value="1"/>
</dbReference>
<feature type="compositionally biased region" description="Low complexity" evidence="12">
    <location>
        <begin position="450"/>
        <end position="462"/>
    </location>
</feature>
<dbReference type="FunFam" id="1.10.510.10:FF:000207">
    <property type="entry name" value="serine/threonine-protein kinase dst1 isoform X1"/>
    <property type="match status" value="1"/>
</dbReference>
<keyword evidence="6 14" id="KW-0418">Kinase</keyword>
<dbReference type="Gene3D" id="1.10.510.10">
    <property type="entry name" value="Transferase(Phosphotransferase) domain 1"/>
    <property type="match status" value="1"/>
</dbReference>
<evidence type="ECO:0000256" key="1">
    <source>
        <dbReference type="ARBA" id="ARBA00008874"/>
    </source>
</evidence>
<feature type="domain" description="Protein kinase" evidence="13">
    <location>
        <begin position="7"/>
        <end position="258"/>
    </location>
</feature>
<evidence type="ECO:0000313" key="15">
    <source>
        <dbReference type="Proteomes" id="UP000054558"/>
    </source>
</evidence>
<feature type="compositionally biased region" description="Basic and acidic residues" evidence="12">
    <location>
        <begin position="517"/>
        <end position="526"/>
    </location>
</feature>
<reference evidence="14 15" key="1">
    <citation type="journal article" date="2014" name="Nat. Commun.">
        <title>Klebsormidium flaccidum genome reveals primary factors for plant terrestrial adaptation.</title>
        <authorList>
            <person name="Hori K."/>
            <person name="Maruyama F."/>
            <person name="Fujisawa T."/>
            <person name="Togashi T."/>
            <person name="Yamamoto N."/>
            <person name="Seo M."/>
            <person name="Sato S."/>
            <person name="Yamada T."/>
            <person name="Mori H."/>
            <person name="Tajima N."/>
            <person name="Moriyama T."/>
            <person name="Ikeuchi M."/>
            <person name="Watanabe M."/>
            <person name="Wada H."/>
            <person name="Kobayashi K."/>
            <person name="Saito M."/>
            <person name="Masuda T."/>
            <person name="Sasaki-Sekimoto Y."/>
            <person name="Mashiguchi K."/>
            <person name="Awai K."/>
            <person name="Shimojima M."/>
            <person name="Masuda S."/>
            <person name="Iwai M."/>
            <person name="Nobusawa T."/>
            <person name="Narise T."/>
            <person name="Kondo S."/>
            <person name="Saito H."/>
            <person name="Sato R."/>
            <person name="Murakawa M."/>
            <person name="Ihara Y."/>
            <person name="Oshima-Yamada Y."/>
            <person name="Ohtaka K."/>
            <person name="Satoh M."/>
            <person name="Sonobe K."/>
            <person name="Ishii M."/>
            <person name="Ohtani R."/>
            <person name="Kanamori-Sato M."/>
            <person name="Honoki R."/>
            <person name="Miyazaki D."/>
            <person name="Mochizuki H."/>
            <person name="Umetsu J."/>
            <person name="Higashi K."/>
            <person name="Shibata D."/>
            <person name="Kamiya Y."/>
            <person name="Sato N."/>
            <person name="Nakamura Y."/>
            <person name="Tabata S."/>
            <person name="Ida S."/>
            <person name="Kurokawa K."/>
            <person name="Ohta H."/>
        </authorList>
    </citation>
    <scope>NUCLEOTIDE SEQUENCE [LARGE SCALE GENOMIC DNA]</scope>
    <source>
        <strain evidence="14 15">NIES-2285</strain>
    </source>
</reference>
<dbReference type="Proteomes" id="UP000054558">
    <property type="component" value="Unassembled WGS sequence"/>
</dbReference>
<evidence type="ECO:0000256" key="8">
    <source>
        <dbReference type="ARBA" id="ARBA00047899"/>
    </source>
</evidence>
<evidence type="ECO:0000256" key="5">
    <source>
        <dbReference type="ARBA" id="ARBA00022741"/>
    </source>
</evidence>
<dbReference type="PROSITE" id="PS00107">
    <property type="entry name" value="PROTEIN_KINASE_ATP"/>
    <property type="match status" value="1"/>
</dbReference>
<evidence type="ECO:0000259" key="13">
    <source>
        <dbReference type="PROSITE" id="PS50011"/>
    </source>
</evidence>
<protein>
    <recommendedName>
        <fullName evidence="2">non-specific serine/threonine protein kinase</fullName>
        <ecNumber evidence="2">2.7.11.1</ecNumber>
    </recommendedName>
</protein>
<evidence type="ECO:0000256" key="10">
    <source>
        <dbReference type="PROSITE-ProRule" id="PRU10141"/>
    </source>
</evidence>
<feature type="compositionally biased region" description="Low complexity" evidence="12">
    <location>
        <begin position="422"/>
        <end position="434"/>
    </location>
</feature>
<evidence type="ECO:0000313" key="14">
    <source>
        <dbReference type="EMBL" id="GAQ87217.1"/>
    </source>
</evidence>
<feature type="compositionally biased region" description="Basic and acidic residues" evidence="12">
    <location>
        <begin position="435"/>
        <end position="445"/>
    </location>
</feature>
<dbReference type="PANTHER" id="PTHR48012">
    <property type="entry name" value="STERILE20-LIKE KINASE, ISOFORM B-RELATED"/>
    <property type="match status" value="1"/>
</dbReference>
<dbReference type="AlphaFoldDB" id="A0A1Y1IET1"/>
<name>A0A1Y1IET1_KLENI</name>
<keyword evidence="15" id="KW-1185">Reference proteome</keyword>
<dbReference type="InterPro" id="IPR011009">
    <property type="entry name" value="Kinase-like_dom_sf"/>
</dbReference>
<evidence type="ECO:0000256" key="3">
    <source>
        <dbReference type="ARBA" id="ARBA00022527"/>
    </source>
</evidence>
<dbReference type="EC" id="2.7.11.1" evidence="2"/>
<dbReference type="PANTHER" id="PTHR48012:SF10">
    <property type="entry name" value="FI20177P1"/>
    <property type="match status" value="1"/>
</dbReference>
<dbReference type="GO" id="GO:0004674">
    <property type="term" value="F:protein serine/threonine kinase activity"/>
    <property type="evidence" value="ECO:0000318"/>
    <property type="project" value="GO_Central"/>
</dbReference>
<dbReference type="CDD" id="cd06609">
    <property type="entry name" value="STKc_MST3_like"/>
    <property type="match status" value="1"/>
</dbReference>
<comment type="catalytic activity">
    <reaction evidence="9">
        <text>L-seryl-[protein] + ATP = O-phospho-L-seryl-[protein] + ADP + H(+)</text>
        <dbReference type="Rhea" id="RHEA:17989"/>
        <dbReference type="Rhea" id="RHEA-COMP:9863"/>
        <dbReference type="Rhea" id="RHEA-COMP:11604"/>
        <dbReference type="ChEBI" id="CHEBI:15378"/>
        <dbReference type="ChEBI" id="CHEBI:29999"/>
        <dbReference type="ChEBI" id="CHEBI:30616"/>
        <dbReference type="ChEBI" id="CHEBI:83421"/>
        <dbReference type="ChEBI" id="CHEBI:456216"/>
        <dbReference type="EC" id="2.7.11.1"/>
    </reaction>
</comment>
<proteinExistence type="inferred from homology"/>
<keyword evidence="7 10" id="KW-0067">ATP-binding</keyword>
<accession>A0A1Y1IET1</accession>
<dbReference type="InterPro" id="IPR000719">
    <property type="entry name" value="Prot_kinase_dom"/>
</dbReference>
<keyword evidence="5 10" id="KW-0547">Nucleotide-binding</keyword>
<dbReference type="STRING" id="105231.A0A1Y1IET1"/>
<dbReference type="PROSITE" id="PS50011">
    <property type="entry name" value="PROTEIN_KINASE_DOM"/>
    <property type="match status" value="1"/>
</dbReference>
<dbReference type="InterPro" id="IPR050629">
    <property type="entry name" value="STE20/SPS1-PAK"/>
</dbReference>
<comment type="similarity">
    <text evidence="1">Belongs to the protein kinase superfamily. STE Ser/Thr protein kinase family. STE20 subfamily.</text>
</comment>
<dbReference type="SUPFAM" id="SSF56112">
    <property type="entry name" value="Protein kinase-like (PK-like)"/>
    <property type="match status" value="1"/>
</dbReference>
<feature type="compositionally biased region" description="Polar residues" evidence="12">
    <location>
        <begin position="386"/>
        <end position="396"/>
    </location>
</feature>
<keyword evidence="4" id="KW-0808">Transferase</keyword>